<gene>
    <name evidence="1" type="ORF">FAB82_11565</name>
</gene>
<dbReference type="AlphaFoldDB" id="A0A4S8QJ84"/>
<evidence type="ECO:0000313" key="2">
    <source>
        <dbReference type="Proteomes" id="UP000308760"/>
    </source>
</evidence>
<reference evidence="2" key="1">
    <citation type="submission" date="2019-04" db="EMBL/GenBank/DDBJ databases">
        <title>Nocardioides xinjiangensis sp. nov.</title>
        <authorList>
            <person name="Liu S."/>
        </authorList>
    </citation>
    <scope>NUCLEOTIDE SEQUENCE [LARGE SCALE GENOMIC DNA]</scope>
    <source>
        <strain evidence="2">18</strain>
    </source>
</reference>
<protein>
    <submittedName>
        <fullName evidence="1">YbaB/EbfC family nucleoid-associated protein</fullName>
    </submittedName>
</protein>
<dbReference type="Proteomes" id="UP000308760">
    <property type="component" value="Unassembled WGS sequence"/>
</dbReference>
<organism evidence="1 2">
    <name type="scientific">Glycomyces buryatensis</name>
    <dbReference type="NCBI Taxonomy" id="2570927"/>
    <lineage>
        <taxon>Bacteria</taxon>
        <taxon>Bacillati</taxon>
        <taxon>Actinomycetota</taxon>
        <taxon>Actinomycetes</taxon>
        <taxon>Glycomycetales</taxon>
        <taxon>Glycomycetaceae</taxon>
        <taxon>Glycomyces</taxon>
    </lineage>
</organism>
<comment type="caution">
    <text evidence="1">The sequence shown here is derived from an EMBL/GenBank/DDBJ whole genome shotgun (WGS) entry which is preliminary data.</text>
</comment>
<keyword evidence="2" id="KW-1185">Reference proteome</keyword>
<sequence length="121" mass="13626">MDADDFPTTESAMREGRQLSLEEMNQASQEAGDAFVANLARIEAAYAEHADEAFIGRSPERIATVTVGIDLRPRGVEFRHKELMRQFDRETVAEELTAAFRDARAQADERRREIAEAVTRA</sequence>
<reference evidence="1 2" key="2">
    <citation type="submission" date="2019-05" db="EMBL/GenBank/DDBJ databases">
        <title>Glycomyces buryatensis sp. nov.</title>
        <authorList>
            <person name="Nikitina E."/>
        </authorList>
    </citation>
    <scope>NUCLEOTIDE SEQUENCE [LARGE SCALE GENOMIC DNA]</scope>
    <source>
        <strain evidence="1 2">18</strain>
    </source>
</reference>
<dbReference type="EMBL" id="STGY01000044">
    <property type="protein sequence ID" value="THV41429.1"/>
    <property type="molecule type" value="Genomic_DNA"/>
</dbReference>
<proteinExistence type="predicted"/>
<dbReference type="GO" id="GO:0003677">
    <property type="term" value="F:DNA binding"/>
    <property type="evidence" value="ECO:0007669"/>
    <property type="project" value="InterPro"/>
</dbReference>
<dbReference type="InterPro" id="IPR004401">
    <property type="entry name" value="YbaB/EbfC"/>
</dbReference>
<evidence type="ECO:0000313" key="1">
    <source>
        <dbReference type="EMBL" id="THV41429.1"/>
    </source>
</evidence>
<dbReference type="RefSeq" id="WP_136534699.1">
    <property type="nucleotide sequence ID" value="NZ_STGY01000044.1"/>
</dbReference>
<dbReference type="SUPFAM" id="SSF82607">
    <property type="entry name" value="YbaB-like"/>
    <property type="match status" value="1"/>
</dbReference>
<dbReference type="InterPro" id="IPR036894">
    <property type="entry name" value="YbaB-like_sf"/>
</dbReference>
<accession>A0A4S8QJ84</accession>
<dbReference type="Pfam" id="PF02575">
    <property type="entry name" value="YbaB_DNA_bd"/>
    <property type="match status" value="1"/>
</dbReference>
<dbReference type="OrthoDB" id="9982072at2"/>
<dbReference type="Gene3D" id="3.30.1310.10">
    <property type="entry name" value="Nucleoid-associated protein YbaB-like domain"/>
    <property type="match status" value="1"/>
</dbReference>
<name>A0A4S8QJ84_9ACTN</name>